<dbReference type="SUPFAM" id="SSF53474">
    <property type="entry name" value="alpha/beta-Hydrolases"/>
    <property type="match status" value="1"/>
</dbReference>
<evidence type="ECO:0000256" key="4">
    <source>
        <dbReference type="ARBA" id="ARBA00022989"/>
    </source>
</evidence>
<comment type="subcellular location">
    <subcellularLocation>
        <location evidence="1">Cell membrane</location>
        <topology evidence="1">Multi-pass membrane protein</topology>
    </subcellularLocation>
</comment>
<dbReference type="InterPro" id="IPR022742">
    <property type="entry name" value="Hydrolase_4"/>
</dbReference>
<feature type="transmembrane region" description="Helical" evidence="6">
    <location>
        <begin position="537"/>
        <end position="561"/>
    </location>
</feature>
<protein>
    <submittedName>
        <fullName evidence="8">ComEC family competence protein</fullName>
    </submittedName>
</protein>
<keyword evidence="3 6" id="KW-0812">Transmembrane</keyword>
<dbReference type="Pfam" id="PF13567">
    <property type="entry name" value="DUF4131"/>
    <property type="match status" value="1"/>
</dbReference>
<name>A0A5B9WBW9_9BACT</name>
<feature type="transmembrane region" description="Helical" evidence="6">
    <location>
        <begin position="381"/>
        <end position="403"/>
    </location>
</feature>
<dbReference type="Pfam" id="PF00753">
    <property type="entry name" value="Lactamase_B"/>
    <property type="match status" value="1"/>
</dbReference>
<dbReference type="InterPro" id="IPR025405">
    <property type="entry name" value="DUF4131"/>
</dbReference>
<keyword evidence="9" id="KW-1185">Reference proteome</keyword>
<dbReference type="PANTHER" id="PTHR30619">
    <property type="entry name" value="DNA INTERNALIZATION/COMPETENCE PROTEIN COMEC/REC2"/>
    <property type="match status" value="1"/>
</dbReference>
<evidence type="ECO:0000256" key="5">
    <source>
        <dbReference type="ARBA" id="ARBA00023136"/>
    </source>
</evidence>
<feature type="transmembrane region" description="Helical" evidence="6">
    <location>
        <begin position="493"/>
        <end position="513"/>
    </location>
</feature>
<feature type="transmembrane region" description="Helical" evidence="6">
    <location>
        <begin position="283"/>
        <end position="303"/>
    </location>
</feature>
<feature type="transmembrane region" description="Helical" evidence="6">
    <location>
        <begin position="310"/>
        <end position="326"/>
    </location>
</feature>
<dbReference type="SMART" id="SM00849">
    <property type="entry name" value="Lactamase_B"/>
    <property type="match status" value="1"/>
</dbReference>
<sequence>MRAPAPAAEGGEGAAGPRAVRWPPLVPLLIAAVAGIVADRTWDGCTTRSWIDLAFVAAASGLLGLRRPRISSAAMLAAALCLAAGWHHARWSDRAADDIGRLADDTPRPAWLRGVITDVLGRHRTEGYGAGEPDREVTRMFLAVTQVCDGRRWHAASGNVAMVAAGDRTDIQAGQPVEAAGTLSRVAGPLNPGEFDYRAYLRSRGVDAHLFVDGPGGLSRDPTSAPWPWTARLARARDACRAELESHLDGPTAALASALILGRREDIDPADVDAFSLTGTTHLLAISGLQLQALALFLAWLLRLASVPRISAYAAIAIGTVGYAALVGLAPSVVRSAAMTLAFCVAGIARRPSRPANTLALAGLLCLAWSPFYAFDVGCQLSFLAIAALIWLVPRAREGAAWLRDRLADRFRRRPAEIVALEREFEPRWRRWPRRAARGIVQGMILSAVVWLAAVPLVALRFHLVSPIGILLNIPLIPITTAALLLGASGLGIGLTGIPGLGVLLIRLAEWLLRLTEIIVRWGASQPWGHRFAAGPAAWAVAVFYLLLMLASIAFAAPVLLPGPMRGRQAALLAAAAAVLIPGWLLVGLRIDPPPIEGDVLAVGHGLAVTARLADGTTLLYDCGRMGDPRVGRRIIAPALWSRGITRIDQVFLSHADLDHYNGLPDLLDRFAVGEVVVPPGFGGEANPAASSLLDELRDRRVPVRVITAGESWRRSGVTFAVLHPPAGFPPETSDNARSLVLDIEHGGRRIMLTGDLDAEGTAALLQGHRPEPSPDLFLSPHHGGRTANPTRLYDWARPKAVVVSQRTPQFGTKDALEGLDGRAMPVLRTWQRGAVAFRPTRDGLTLAGYLDAPATAEAATMAGGAAVLLGVFPPAAWPIAGITGLAIGLLGLLIGLAACVLMAIVEYGAWTLVVPPRPRVGDDEEGPRPRVGRRISIQAADGTRLSGRWHPASDRPPSGRTAVLIHGFAEASSQIQAARVAALNAGGWDVAAIDLRGYGESDGAYASFGGREAGDVSRWLDELARLVASENPQGSFVPVLWGRSMGAAVAIRAAAEDCRIRALVLESPMVDLDDAMRVWFRSRRFPASRFLARLVTRRAGRIAGVSLTRPQPIELAPRVECPALGIHGEADRLVPSAAVRSLLSALRAGDRLIEVPGAGHTDVIAVGGEPLLGQVVAFLDAASAVGPGQATG</sequence>
<evidence type="ECO:0000256" key="6">
    <source>
        <dbReference type="SAM" id="Phobius"/>
    </source>
</evidence>
<accession>A0A5B9WBW9</accession>
<feature type="transmembrane region" description="Helical" evidence="6">
    <location>
        <begin position="440"/>
        <end position="462"/>
    </location>
</feature>
<feature type="transmembrane region" description="Helical" evidence="6">
    <location>
        <begin position="468"/>
        <end position="486"/>
    </location>
</feature>
<feature type="domain" description="Metallo-beta-lactamase" evidence="7">
    <location>
        <begin position="603"/>
        <end position="783"/>
    </location>
</feature>
<reference evidence="8 9" key="1">
    <citation type="submission" date="2019-08" db="EMBL/GenBank/DDBJ databases">
        <title>Deep-cultivation of Planctomycetes and their phenomic and genomic characterization uncovers novel biology.</title>
        <authorList>
            <person name="Wiegand S."/>
            <person name="Jogler M."/>
            <person name="Boedeker C."/>
            <person name="Pinto D."/>
            <person name="Vollmers J."/>
            <person name="Rivas-Marin E."/>
            <person name="Kohn T."/>
            <person name="Peeters S.H."/>
            <person name="Heuer A."/>
            <person name="Rast P."/>
            <person name="Oberbeckmann S."/>
            <person name="Bunk B."/>
            <person name="Jeske O."/>
            <person name="Meyerdierks A."/>
            <person name="Storesund J.E."/>
            <person name="Kallscheuer N."/>
            <person name="Luecker S."/>
            <person name="Lage O.M."/>
            <person name="Pohl T."/>
            <person name="Merkel B.J."/>
            <person name="Hornburger P."/>
            <person name="Mueller R.-W."/>
            <person name="Bruemmer F."/>
            <person name="Labrenz M."/>
            <person name="Spormann A.M."/>
            <person name="Op den Camp H."/>
            <person name="Overmann J."/>
            <person name="Amann R."/>
            <person name="Jetten M.S.M."/>
            <person name="Mascher T."/>
            <person name="Medema M.H."/>
            <person name="Devos D.P."/>
            <person name="Kaster A.-K."/>
            <person name="Ovreas L."/>
            <person name="Rohde M."/>
            <person name="Galperin M.Y."/>
            <person name="Jogler C."/>
        </authorList>
    </citation>
    <scope>NUCLEOTIDE SEQUENCE [LARGE SCALE GENOMIC DNA]</scope>
    <source>
        <strain evidence="8 9">OJF2</strain>
    </source>
</reference>
<dbReference type="InterPro" id="IPR029058">
    <property type="entry name" value="AB_hydrolase_fold"/>
</dbReference>
<dbReference type="NCBIfam" id="TIGR00360">
    <property type="entry name" value="ComEC_N-term"/>
    <property type="match status" value="1"/>
</dbReference>
<evidence type="ECO:0000313" key="8">
    <source>
        <dbReference type="EMBL" id="QEH37973.1"/>
    </source>
</evidence>
<dbReference type="Gene3D" id="3.60.15.10">
    <property type="entry name" value="Ribonuclease Z/Hydroxyacylglutathione hydrolase-like"/>
    <property type="match status" value="1"/>
</dbReference>
<dbReference type="Pfam" id="PF12146">
    <property type="entry name" value="Hydrolase_4"/>
    <property type="match status" value="1"/>
</dbReference>
<dbReference type="Pfam" id="PF03772">
    <property type="entry name" value="Competence"/>
    <property type="match status" value="1"/>
</dbReference>
<organism evidence="8 9">
    <name type="scientific">Aquisphaera giovannonii</name>
    <dbReference type="NCBI Taxonomy" id="406548"/>
    <lineage>
        <taxon>Bacteria</taxon>
        <taxon>Pseudomonadati</taxon>
        <taxon>Planctomycetota</taxon>
        <taxon>Planctomycetia</taxon>
        <taxon>Isosphaerales</taxon>
        <taxon>Isosphaeraceae</taxon>
        <taxon>Aquisphaera</taxon>
    </lineage>
</organism>
<evidence type="ECO:0000256" key="2">
    <source>
        <dbReference type="ARBA" id="ARBA00022475"/>
    </source>
</evidence>
<evidence type="ECO:0000256" key="3">
    <source>
        <dbReference type="ARBA" id="ARBA00022692"/>
    </source>
</evidence>
<evidence type="ECO:0000313" key="9">
    <source>
        <dbReference type="Proteomes" id="UP000324233"/>
    </source>
</evidence>
<dbReference type="Gene3D" id="3.40.50.1820">
    <property type="entry name" value="alpha/beta hydrolase"/>
    <property type="match status" value="1"/>
</dbReference>
<gene>
    <name evidence="8" type="ORF">OJF2_65690</name>
</gene>
<proteinExistence type="predicted"/>
<dbReference type="InterPro" id="IPR036866">
    <property type="entry name" value="RibonucZ/Hydroxyglut_hydro"/>
</dbReference>
<dbReference type="Proteomes" id="UP000324233">
    <property type="component" value="Chromosome"/>
</dbReference>
<keyword evidence="5 6" id="KW-0472">Membrane</keyword>
<dbReference type="InterPro" id="IPR052159">
    <property type="entry name" value="Competence_DNA_uptake"/>
</dbReference>
<dbReference type="KEGG" id="agv:OJF2_65690"/>
<feature type="transmembrane region" description="Helical" evidence="6">
    <location>
        <begin position="877"/>
        <end position="910"/>
    </location>
</feature>
<dbReference type="InterPro" id="IPR004477">
    <property type="entry name" value="ComEC_N"/>
</dbReference>
<dbReference type="GO" id="GO:0005886">
    <property type="term" value="C:plasma membrane"/>
    <property type="evidence" value="ECO:0007669"/>
    <property type="project" value="UniProtKB-SubCell"/>
</dbReference>
<dbReference type="InterPro" id="IPR001279">
    <property type="entry name" value="Metallo-B-lactamas"/>
</dbReference>
<dbReference type="SUPFAM" id="SSF56281">
    <property type="entry name" value="Metallo-hydrolase/oxidoreductase"/>
    <property type="match status" value="1"/>
</dbReference>
<dbReference type="AlphaFoldDB" id="A0A5B9WBW9"/>
<keyword evidence="2" id="KW-1003">Cell membrane</keyword>
<keyword evidence="4 6" id="KW-1133">Transmembrane helix</keyword>
<dbReference type="CDD" id="cd07731">
    <property type="entry name" value="ComA-like_MBL-fold"/>
    <property type="match status" value="1"/>
</dbReference>
<evidence type="ECO:0000259" key="7">
    <source>
        <dbReference type="SMART" id="SM00849"/>
    </source>
</evidence>
<dbReference type="InterPro" id="IPR035681">
    <property type="entry name" value="ComA-like_MBL"/>
</dbReference>
<feature type="transmembrane region" description="Helical" evidence="6">
    <location>
        <begin position="570"/>
        <end position="589"/>
    </location>
</feature>
<dbReference type="EMBL" id="CP042997">
    <property type="protein sequence ID" value="QEH37973.1"/>
    <property type="molecule type" value="Genomic_DNA"/>
</dbReference>
<dbReference type="PANTHER" id="PTHR30619:SF1">
    <property type="entry name" value="RECOMBINATION PROTEIN 2"/>
    <property type="match status" value="1"/>
</dbReference>
<evidence type="ECO:0000256" key="1">
    <source>
        <dbReference type="ARBA" id="ARBA00004651"/>
    </source>
</evidence>